<dbReference type="Gene3D" id="3.20.20.140">
    <property type="entry name" value="Metal-dependent hydrolases"/>
    <property type="match status" value="1"/>
</dbReference>
<dbReference type="InterPro" id="IPR024403">
    <property type="entry name" value="DHOase_cat"/>
</dbReference>
<dbReference type="GO" id="GO:0004038">
    <property type="term" value="F:allantoinase activity"/>
    <property type="evidence" value="ECO:0007669"/>
    <property type="project" value="TreeGrafter"/>
</dbReference>
<dbReference type="GO" id="GO:0046872">
    <property type="term" value="F:metal ion binding"/>
    <property type="evidence" value="ECO:0007669"/>
    <property type="project" value="InterPro"/>
</dbReference>
<accession>A0A2T4VXX1</accession>
<dbReference type="AlphaFoldDB" id="A0A2T4VXX1"/>
<feature type="domain" description="Dihydroorotase catalytic" evidence="2">
    <location>
        <begin position="56"/>
        <end position="239"/>
    </location>
</feature>
<name>A0A2T4VXX1_9HYPH</name>
<organism evidence="3 4">
    <name type="scientific">Candidatus Liberibacter europaeus</name>
    <dbReference type="NCBI Taxonomy" id="744859"/>
    <lineage>
        <taxon>Bacteria</taxon>
        <taxon>Pseudomonadati</taxon>
        <taxon>Pseudomonadota</taxon>
        <taxon>Alphaproteobacteria</taxon>
        <taxon>Hyphomicrobiales</taxon>
        <taxon>Rhizobiaceae</taxon>
        <taxon>Liberibacter</taxon>
    </lineage>
</organism>
<keyword evidence="3" id="KW-0378">Hydrolase</keyword>
<dbReference type="SUPFAM" id="SSF51556">
    <property type="entry name" value="Metallo-dependent hydrolases"/>
    <property type="match status" value="1"/>
</dbReference>
<evidence type="ECO:0000313" key="4">
    <source>
        <dbReference type="Proteomes" id="UP000240811"/>
    </source>
</evidence>
<sequence length="430" mass="47094">MKSFVLNKVHIIDPSRDLDEIGTIIVEDGIILAAGSDAINQGYPPSCKIRDCKGLVAIPGLVDARVTLNGPPDKYADNIVNTSREAASGGITSIILMPFISSLVDEYTIMKLAWKEIQQNSLVNVYPTASLTFKMEGKKINEIRLLQEQGVVNFTHGPLSICDTQVLFNSMKYAHMFNAIVALDTHDYFTGANGNINEGFIASCLGLPCIPTISETVPLTRDLLVAQYTGVQYHASVISIPQSVSILNHARENKVSATCGISINNLILNENDVGMYNNLRKVLPPLRSEEDRIAMIDALAKGDIDIIVSDHNPRHDDTKNLHFTEASFGSIGLETMLSAALRLFHESNIPLKKIIKSMSTRPSQIFNIPGGTLKPGAKADIVLIDLDHQWIAKKDNTLSSYKNMAFDNESFSGKVVETYIAGKSVYTLES</sequence>
<dbReference type="Gene3D" id="2.30.40.10">
    <property type="entry name" value="Urease, subunit C, domain 1"/>
    <property type="match status" value="1"/>
</dbReference>
<dbReference type="GO" id="GO:0006221">
    <property type="term" value="P:pyrimidine nucleotide biosynthetic process"/>
    <property type="evidence" value="ECO:0007669"/>
    <property type="project" value="UniProtKB-KW"/>
</dbReference>
<evidence type="ECO:0000259" key="2">
    <source>
        <dbReference type="Pfam" id="PF12890"/>
    </source>
</evidence>
<dbReference type="Proteomes" id="UP000240811">
    <property type="component" value="Unassembled WGS sequence"/>
</dbReference>
<reference evidence="4" key="1">
    <citation type="submission" date="2018-02" db="EMBL/GenBank/DDBJ databases">
        <title>Genome sequence of Candidatus Liberibacter europaeus.</title>
        <authorList>
            <person name="Frampton R.A."/>
            <person name="Thompson S.M."/>
            <person name="David C."/>
            <person name="Addison S.M."/>
            <person name="Smith G.R."/>
        </authorList>
    </citation>
    <scope>NUCLEOTIDE SEQUENCE [LARGE SCALE GENOMIC DNA]</scope>
</reference>
<protein>
    <submittedName>
        <fullName evidence="3">Dihydroorotase</fullName>
        <ecNumber evidence="3">3.5.2.3</ecNumber>
    </submittedName>
</protein>
<dbReference type="CDD" id="cd01317">
    <property type="entry name" value="DHOase_IIa"/>
    <property type="match status" value="1"/>
</dbReference>
<dbReference type="InterPro" id="IPR032466">
    <property type="entry name" value="Metal_Hydrolase"/>
</dbReference>
<evidence type="ECO:0000313" key="3">
    <source>
        <dbReference type="EMBL" id="PTL86626.1"/>
    </source>
</evidence>
<dbReference type="InterPro" id="IPR011059">
    <property type="entry name" value="Metal-dep_hydrolase_composite"/>
</dbReference>
<dbReference type="SUPFAM" id="SSF51338">
    <property type="entry name" value="Composite domain of metallo-dependent hydrolases"/>
    <property type="match status" value="1"/>
</dbReference>
<dbReference type="EMBL" id="PSQJ01000002">
    <property type="protein sequence ID" value="PTL86626.1"/>
    <property type="molecule type" value="Genomic_DNA"/>
</dbReference>
<dbReference type="EC" id="3.5.2.3" evidence="3"/>
<proteinExistence type="predicted"/>
<gene>
    <name evidence="3" type="ORF">C4617_02080</name>
</gene>
<dbReference type="InterPro" id="IPR050138">
    <property type="entry name" value="DHOase/Allantoinase_Hydrolase"/>
</dbReference>
<evidence type="ECO:0000256" key="1">
    <source>
        <dbReference type="ARBA" id="ARBA00022975"/>
    </source>
</evidence>
<dbReference type="PANTHER" id="PTHR43668">
    <property type="entry name" value="ALLANTOINASE"/>
    <property type="match status" value="1"/>
</dbReference>
<dbReference type="InterPro" id="IPR004722">
    <property type="entry name" value="DHOase"/>
</dbReference>
<dbReference type="GO" id="GO:0005737">
    <property type="term" value="C:cytoplasm"/>
    <property type="evidence" value="ECO:0007669"/>
    <property type="project" value="TreeGrafter"/>
</dbReference>
<dbReference type="Pfam" id="PF12890">
    <property type="entry name" value="DHOase"/>
    <property type="match status" value="1"/>
</dbReference>
<keyword evidence="1" id="KW-0665">Pyrimidine biosynthesis</keyword>
<dbReference type="GO" id="GO:0004151">
    <property type="term" value="F:dihydroorotase activity"/>
    <property type="evidence" value="ECO:0007669"/>
    <property type="project" value="UniProtKB-EC"/>
</dbReference>
<comment type="caution">
    <text evidence="3">The sequence shown here is derived from an EMBL/GenBank/DDBJ whole genome shotgun (WGS) entry which is preliminary data.</text>
</comment>
<dbReference type="GO" id="GO:0006145">
    <property type="term" value="P:purine nucleobase catabolic process"/>
    <property type="evidence" value="ECO:0007669"/>
    <property type="project" value="TreeGrafter"/>
</dbReference>
<dbReference type="PANTHER" id="PTHR43668:SF2">
    <property type="entry name" value="ALLANTOINASE"/>
    <property type="match status" value="1"/>
</dbReference>